<dbReference type="InterPro" id="IPR011527">
    <property type="entry name" value="ABC1_TM_dom"/>
</dbReference>
<keyword evidence="2" id="KW-0813">Transport</keyword>
<dbReference type="InterPro" id="IPR003593">
    <property type="entry name" value="AAA+_ATPase"/>
</dbReference>
<dbReference type="AlphaFoldDB" id="G2KNR8"/>
<organism evidence="11 12">
    <name type="scientific">Micavibrio aeruginosavorus (strain ARL-13)</name>
    <dbReference type="NCBI Taxonomy" id="856793"/>
    <lineage>
        <taxon>Bacteria</taxon>
        <taxon>Pseudomonadati</taxon>
        <taxon>Bdellovibrionota</taxon>
        <taxon>Bdellovibrionia</taxon>
        <taxon>Bdellovibrionales</taxon>
        <taxon>Pseudobdellovibrionaceae</taxon>
        <taxon>Micavibrio</taxon>
    </lineage>
</organism>
<keyword evidence="4" id="KW-0547">Nucleotide-binding</keyword>
<dbReference type="GO" id="GO:0016887">
    <property type="term" value="F:ATP hydrolysis activity"/>
    <property type="evidence" value="ECO:0007669"/>
    <property type="project" value="InterPro"/>
</dbReference>
<dbReference type="Pfam" id="PF06472">
    <property type="entry name" value="ABC_membrane_2"/>
    <property type="match status" value="1"/>
</dbReference>
<feature type="transmembrane region" description="Helical" evidence="8">
    <location>
        <begin position="105"/>
        <end position="124"/>
    </location>
</feature>
<dbReference type="GO" id="GO:0140359">
    <property type="term" value="F:ABC-type transporter activity"/>
    <property type="evidence" value="ECO:0007669"/>
    <property type="project" value="InterPro"/>
</dbReference>
<evidence type="ECO:0000259" key="9">
    <source>
        <dbReference type="PROSITE" id="PS50893"/>
    </source>
</evidence>
<comment type="subcellular location">
    <subcellularLocation>
        <location evidence="1">Cell membrane</location>
        <topology evidence="1">Multi-pass membrane protein</topology>
    </subcellularLocation>
</comment>
<evidence type="ECO:0000256" key="7">
    <source>
        <dbReference type="ARBA" id="ARBA00023136"/>
    </source>
</evidence>
<evidence type="ECO:0000313" key="12">
    <source>
        <dbReference type="Proteomes" id="UP000009286"/>
    </source>
</evidence>
<dbReference type="EMBL" id="CP002382">
    <property type="protein sequence ID" value="AEP10313.1"/>
    <property type="molecule type" value="Genomic_DNA"/>
</dbReference>
<evidence type="ECO:0000256" key="2">
    <source>
        <dbReference type="ARBA" id="ARBA00022448"/>
    </source>
</evidence>
<keyword evidence="3 8" id="KW-0812">Transmembrane</keyword>
<feature type="domain" description="ABC transmembrane type-1" evidence="10">
    <location>
        <begin position="105"/>
        <end position="359"/>
    </location>
</feature>
<keyword evidence="5" id="KW-0067">ATP-binding</keyword>
<dbReference type="GO" id="GO:0005524">
    <property type="term" value="F:ATP binding"/>
    <property type="evidence" value="ECO:0007669"/>
    <property type="project" value="UniProtKB-KW"/>
</dbReference>
<reference evidence="11 12" key="1">
    <citation type="journal article" date="2011" name="BMC Genomics">
        <title>Genomic insights into an obligate epibiotic bacterial predator: Micavibrio aeruginosavorus ARL-13.</title>
        <authorList>
            <person name="Wang Z."/>
            <person name="Kadouri D."/>
            <person name="Wu M."/>
        </authorList>
    </citation>
    <scope>NUCLEOTIDE SEQUENCE [LARGE SCALE GENOMIC DNA]</scope>
    <source>
        <strain evidence="11 12">ARL-13</strain>
    </source>
</reference>
<proteinExistence type="predicted"/>
<evidence type="ECO:0000313" key="11">
    <source>
        <dbReference type="EMBL" id="AEP10313.1"/>
    </source>
</evidence>
<dbReference type="Gene3D" id="3.40.50.300">
    <property type="entry name" value="P-loop containing nucleotide triphosphate hydrolases"/>
    <property type="match status" value="1"/>
</dbReference>
<evidence type="ECO:0000256" key="4">
    <source>
        <dbReference type="ARBA" id="ARBA00022741"/>
    </source>
</evidence>
<keyword evidence="7 8" id="KW-0472">Membrane</keyword>
<evidence type="ECO:0000256" key="3">
    <source>
        <dbReference type="ARBA" id="ARBA00022692"/>
    </source>
</evidence>
<dbReference type="HOGENOM" id="CLU_007587_6_1_5"/>
<dbReference type="eggNOG" id="COG4178">
    <property type="taxonomic scope" value="Bacteria"/>
</dbReference>
<dbReference type="Gene3D" id="1.20.1560.10">
    <property type="entry name" value="ABC transporter type 1, transmembrane domain"/>
    <property type="match status" value="1"/>
</dbReference>
<keyword evidence="6 8" id="KW-1133">Transmembrane helix</keyword>
<dbReference type="PROSITE" id="PS50929">
    <property type="entry name" value="ABC_TM1F"/>
    <property type="match status" value="1"/>
</dbReference>
<evidence type="ECO:0000256" key="8">
    <source>
        <dbReference type="SAM" id="Phobius"/>
    </source>
</evidence>
<protein>
    <submittedName>
        <fullName evidence="11">ABC transporter family protein</fullName>
    </submittedName>
</protein>
<feature type="domain" description="ABC transporter" evidence="9">
    <location>
        <begin position="415"/>
        <end position="639"/>
    </location>
</feature>
<accession>G2KNR8</accession>
<feature type="transmembrane region" description="Helical" evidence="8">
    <location>
        <begin position="220"/>
        <end position="240"/>
    </location>
</feature>
<dbReference type="Pfam" id="PF00005">
    <property type="entry name" value="ABC_tran"/>
    <property type="match status" value="1"/>
</dbReference>
<dbReference type="InterPro" id="IPR050835">
    <property type="entry name" value="ABC_transporter_sub-D"/>
</dbReference>
<dbReference type="SMART" id="SM00382">
    <property type="entry name" value="AAA"/>
    <property type="match status" value="1"/>
</dbReference>
<feature type="transmembrane region" description="Helical" evidence="8">
    <location>
        <begin position="59"/>
        <end position="78"/>
    </location>
</feature>
<dbReference type="PROSITE" id="PS50893">
    <property type="entry name" value="ABC_TRANSPORTER_2"/>
    <property type="match status" value="1"/>
</dbReference>
<dbReference type="PANTHER" id="PTHR11384">
    <property type="entry name" value="ATP-BINDING CASSETTE, SUB-FAMILY D MEMBER"/>
    <property type="match status" value="1"/>
</dbReference>
<evidence type="ECO:0000256" key="5">
    <source>
        <dbReference type="ARBA" id="ARBA00022840"/>
    </source>
</evidence>
<sequence length="646" mass="71907">MRRMFAKVSRPDPASEAGLGAKIRARLMASTSHTDDIAQMKTARGLISSYWKSNQKYKAFGLLAAMTALTFADIYLGMEMLKWPGAFLNALASPDFDAMALGKEVLKFVGLGIGFAGVWNYRYFLERHLIIGWRGYLTEQFGNAVLKGKSFFHINNSKTVPNMDQRLSEDPDVLASQIVELYTGGLRAFLNLLAATYTLYQITGPIATKAAGLAIAAPSPFFWASAGTALVCAAIGTVMLRKTGKPSVRLGEHYVHAQGEMRSNLTNMFSHSSEIASYNDQNVERKNLKSDFDAVKGRWISFEKMQAQIGALLGINNDMSKLVAWGVGAIGYKIGQIATTGDVLTYVNFLDRLRDSLAWPMQVSQAIFRIQTRVNLMTKFAHEIELSKDPQDFYTAHGKNANIKVESGNGQSIILRDIRLQNSVRDEPILNIPNLQINRGERILLTGRSGSGKSLLLRSVVGLWKHGDGHVTLPSGMSLIFASQTPHIKGNITLKENVIYPSSDATAYNDEDVTEALRLAELDYLIPHLHDKERNNTSWRDLSIGEKQRLIFARIFLHKPDMVFLDEATSGLDEDLQDLMYKRLREILPDATIVSIAHRSGLMLYHTRHLDIKGGTVVDRGTMEKTTFPAAIYRPFTPPPPPFQYV</sequence>
<evidence type="ECO:0000259" key="10">
    <source>
        <dbReference type="PROSITE" id="PS50929"/>
    </source>
</evidence>
<dbReference type="GO" id="GO:0005886">
    <property type="term" value="C:plasma membrane"/>
    <property type="evidence" value="ECO:0007669"/>
    <property type="project" value="UniProtKB-SubCell"/>
</dbReference>
<name>G2KNR8_MICAA</name>
<evidence type="ECO:0000256" key="1">
    <source>
        <dbReference type="ARBA" id="ARBA00004651"/>
    </source>
</evidence>
<dbReference type="OrthoDB" id="9810134at2"/>
<dbReference type="SUPFAM" id="SSF52540">
    <property type="entry name" value="P-loop containing nucleoside triphosphate hydrolases"/>
    <property type="match status" value="1"/>
</dbReference>
<evidence type="ECO:0000256" key="6">
    <source>
        <dbReference type="ARBA" id="ARBA00022989"/>
    </source>
</evidence>
<dbReference type="KEGG" id="mai:MICA_2005"/>
<dbReference type="InterPro" id="IPR027417">
    <property type="entry name" value="P-loop_NTPase"/>
</dbReference>
<dbReference type="InterPro" id="IPR036640">
    <property type="entry name" value="ABC1_TM_sf"/>
</dbReference>
<keyword evidence="12" id="KW-1185">Reference proteome</keyword>
<dbReference type="Proteomes" id="UP000009286">
    <property type="component" value="Chromosome"/>
</dbReference>
<dbReference type="SUPFAM" id="SSF90123">
    <property type="entry name" value="ABC transporter transmembrane region"/>
    <property type="match status" value="1"/>
</dbReference>
<gene>
    <name evidence="11" type="ordered locus">MICA_2005</name>
</gene>
<dbReference type="PANTHER" id="PTHR11384:SF59">
    <property type="entry name" value="LYSOSOMAL COBALAMIN TRANSPORTER ABCD4"/>
    <property type="match status" value="1"/>
</dbReference>
<dbReference type="STRING" id="856793.MICA_2005"/>
<dbReference type="InterPro" id="IPR003439">
    <property type="entry name" value="ABC_transporter-like_ATP-bd"/>
</dbReference>